<dbReference type="PRINTS" id="PR00081">
    <property type="entry name" value="GDHRDH"/>
</dbReference>
<proteinExistence type="inferred from homology"/>
<comment type="similarity">
    <text evidence="2">Belongs to the short-chain dehydrogenases/reductases (SDR) family.</text>
</comment>
<dbReference type="OMA" id="HYAARDR"/>
<dbReference type="Gene3D" id="3.40.50.720">
    <property type="entry name" value="NAD(P)-binding Rossmann-like Domain"/>
    <property type="match status" value="1"/>
</dbReference>
<sequence>MFFAIFFIAFLALLFCAFWFAKTSKEVPKSWYEWKMEFRYQYLGIIGLIEDFRHRPRDRVELYKQPGCVAVITGGNRGIGLRIVEKLLACDMTVVMGVRDPKSAEAAVKSLVDLETSGGKLICEELDVGNMKSVREFAQKVKSKFNKVDILLNNAGIMFAPYKLSPEGFESHFAINYLGHFLLQHLLMPLLKAAGKEDKRARIVNVSSCAHLLGRINYNDINGEKYYYPGAAYSQSKLAQVLSTRHLQALLDKENANVQVIAIHPGIVDTDLFEHSATTSVPFFKKLVFKTPEQGSRTPVYAAISPRVEGQGGTYLSNCRKGPIHPVALNREKCEKFFNYSCELLNIKQFGAEQ</sequence>
<dbReference type="EMBL" id="JRES01000171">
    <property type="protein sequence ID" value="KNC33691.1"/>
    <property type="molecule type" value="Genomic_DNA"/>
</dbReference>
<name>A0A0L0CN28_LUCCU</name>
<dbReference type="Proteomes" id="UP000037069">
    <property type="component" value="Unassembled WGS sequence"/>
</dbReference>
<keyword evidence="1" id="KW-0560">Oxidoreductase</keyword>
<protein>
    <recommendedName>
        <fullName evidence="6">Dehydrogenase/reductase SDR family member on chromosome X</fullName>
    </recommendedName>
</protein>
<accession>A0A0L0CN28</accession>
<dbReference type="PANTHER" id="PTHR43157">
    <property type="entry name" value="PHOSPHATIDYLINOSITOL-GLYCAN BIOSYNTHESIS CLASS F PROTEIN-RELATED"/>
    <property type="match status" value="1"/>
</dbReference>
<evidence type="ECO:0000313" key="5">
    <source>
        <dbReference type="Proteomes" id="UP000037069"/>
    </source>
</evidence>
<evidence type="ECO:0000313" key="4">
    <source>
        <dbReference type="EMBL" id="KNC33691.1"/>
    </source>
</evidence>
<dbReference type="GO" id="GO:0016491">
    <property type="term" value="F:oxidoreductase activity"/>
    <property type="evidence" value="ECO:0007669"/>
    <property type="project" value="UniProtKB-KW"/>
</dbReference>
<dbReference type="Pfam" id="PF00106">
    <property type="entry name" value="adh_short"/>
    <property type="match status" value="1"/>
</dbReference>
<feature type="signal peptide" evidence="3">
    <location>
        <begin position="1"/>
        <end position="23"/>
    </location>
</feature>
<feature type="chain" id="PRO_5005536698" description="Dehydrogenase/reductase SDR family member on chromosome X" evidence="3">
    <location>
        <begin position="24"/>
        <end position="354"/>
    </location>
</feature>
<gene>
    <name evidence="4" type="ORF">FF38_08717</name>
</gene>
<dbReference type="CDD" id="cd05327">
    <property type="entry name" value="retinol-DH_like_SDR_c_like"/>
    <property type="match status" value="1"/>
</dbReference>
<keyword evidence="5" id="KW-1185">Reference proteome</keyword>
<dbReference type="InterPro" id="IPR002347">
    <property type="entry name" value="SDR_fam"/>
</dbReference>
<evidence type="ECO:0000256" key="3">
    <source>
        <dbReference type="SAM" id="SignalP"/>
    </source>
</evidence>
<dbReference type="AlphaFoldDB" id="A0A0L0CN28"/>
<dbReference type="SUPFAM" id="SSF51735">
    <property type="entry name" value="NAD(P)-binding Rossmann-fold domains"/>
    <property type="match status" value="1"/>
</dbReference>
<dbReference type="PRINTS" id="PR00080">
    <property type="entry name" value="SDRFAMILY"/>
</dbReference>
<reference evidence="4 5" key="1">
    <citation type="journal article" date="2015" name="Nat. Commun.">
        <title>Lucilia cuprina genome unlocks parasitic fly biology to underpin future interventions.</title>
        <authorList>
            <person name="Anstead C.A."/>
            <person name="Korhonen P.K."/>
            <person name="Young N.D."/>
            <person name="Hall R.S."/>
            <person name="Jex A.R."/>
            <person name="Murali S.C."/>
            <person name="Hughes D.S."/>
            <person name="Lee S.F."/>
            <person name="Perry T."/>
            <person name="Stroehlein A.J."/>
            <person name="Ansell B.R."/>
            <person name="Breugelmans B."/>
            <person name="Hofmann A."/>
            <person name="Qu J."/>
            <person name="Dugan S."/>
            <person name="Lee S.L."/>
            <person name="Chao H."/>
            <person name="Dinh H."/>
            <person name="Han Y."/>
            <person name="Doddapaneni H.V."/>
            <person name="Worley K.C."/>
            <person name="Muzny D.M."/>
            <person name="Ioannidis P."/>
            <person name="Waterhouse R.M."/>
            <person name="Zdobnov E.M."/>
            <person name="James P.J."/>
            <person name="Bagnall N.H."/>
            <person name="Kotze A.C."/>
            <person name="Gibbs R.A."/>
            <person name="Richards S."/>
            <person name="Batterham P."/>
            <person name="Gasser R.B."/>
        </authorList>
    </citation>
    <scope>NUCLEOTIDE SEQUENCE [LARGE SCALE GENOMIC DNA]</scope>
    <source>
        <strain evidence="4 5">LS</strain>
        <tissue evidence="4">Full body</tissue>
    </source>
</reference>
<keyword evidence="3" id="KW-0732">Signal</keyword>
<evidence type="ECO:0008006" key="6">
    <source>
        <dbReference type="Google" id="ProtNLM"/>
    </source>
</evidence>
<dbReference type="OrthoDB" id="191139at2759"/>
<evidence type="ECO:0000256" key="1">
    <source>
        <dbReference type="ARBA" id="ARBA00023002"/>
    </source>
</evidence>
<dbReference type="PANTHER" id="PTHR43157:SF31">
    <property type="entry name" value="PHOSPHATIDYLINOSITOL-GLYCAN BIOSYNTHESIS CLASS F PROTEIN"/>
    <property type="match status" value="1"/>
</dbReference>
<dbReference type="STRING" id="7375.A0A0L0CN28"/>
<organism evidence="4 5">
    <name type="scientific">Lucilia cuprina</name>
    <name type="common">Green bottle fly</name>
    <name type="synonym">Australian sheep blowfly</name>
    <dbReference type="NCBI Taxonomy" id="7375"/>
    <lineage>
        <taxon>Eukaryota</taxon>
        <taxon>Metazoa</taxon>
        <taxon>Ecdysozoa</taxon>
        <taxon>Arthropoda</taxon>
        <taxon>Hexapoda</taxon>
        <taxon>Insecta</taxon>
        <taxon>Pterygota</taxon>
        <taxon>Neoptera</taxon>
        <taxon>Endopterygota</taxon>
        <taxon>Diptera</taxon>
        <taxon>Brachycera</taxon>
        <taxon>Muscomorpha</taxon>
        <taxon>Oestroidea</taxon>
        <taxon>Calliphoridae</taxon>
        <taxon>Luciliinae</taxon>
        <taxon>Lucilia</taxon>
    </lineage>
</organism>
<dbReference type="InterPro" id="IPR036291">
    <property type="entry name" value="NAD(P)-bd_dom_sf"/>
</dbReference>
<comment type="caution">
    <text evidence="4">The sequence shown here is derived from an EMBL/GenBank/DDBJ whole genome shotgun (WGS) entry which is preliminary data.</text>
</comment>
<evidence type="ECO:0000256" key="2">
    <source>
        <dbReference type="RuleBase" id="RU000363"/>
    </source>
</evidence>